<protein>
    <submittedName>
        <fullName evidence="2">Uncharacterized protein LOC106632198</fullName>
    </submittedName>
</protein>
<organism evidence="1 2">
    <name type="scientific">Geospiza fortis</name>
    <name type="common">Medium ground-finch</name>
    <dbReference type="NCBI Taxonomy" id="48883"/>
    <lineage>
        <taxon>Eukaryota</taxon>
        <taxon>Metazoa</taxon>
        <taxon>Chordata</taxon>
        <taxon>Craniata</taxon>
        <taxon>Vertebrata</taxon>
        <taxon>Euteleostomi</taxon>
        <taxon>Archelosauria</taxon>
        <taxon>Archosauria</taxon>
        <taxon>Dinosauria</taxon>
        <taxon>Saurischia</taxon>
        <taxon>Theropoda</taxon>
        <taxon>Coelurosauria</taxon>
        <taxon>Aves</taxon>
        <taxon>Neognathae</taxon>
        <taxon>Neoaves</taxon>
        <taxon>Telluraves</taxon>
        <taxon>Australaves</taxon>
        <taxon>Passeriformes</taxon>
        <taxon>Thraupidae</taxon>
        <taxon>Geospiza</taxon>
    </lineage>
</organism>
<dbReference type="AlphaFoldDB" id="A0A6I9ZB76"/>
<dbReference type="KEGG" id="gfr:106632198"/>
<reference evidence="2" key="1">
    <citation type="submission" date="2025-08" db="UniProtKB">
        <authorList>
            <consortium name="RefSeq"/>
        </authorList>
    </citation>
    <scope>IDENTIFICATION</scope>
</reference>
<dbReference type="GeneID" id="106632198"/>
<feature type="non-terminal residue" evidence="2">
    <location>
        <position position="395"/>
    </location>
</feature>
<evidence type="ECO:0000313" key="2">
    <source>
        <dbReference type="RefSeq" id="XP_014167183.2"/>
    </source>
</evidence>
<dbReference type="OrthoDB" id="9392330at2759"/>
<evidence type="ECO:0000313" key="1">
    <source>
        <dbReference type="Proteomes" id="UP000504602"/>
    </source>
</evidence>
<dbReference type="InParanoid" id="A0A6I9ZB76"/>
<name>A0A6I9ZB76_GEOFO</name>
<sequence length="395" mass="44347">SSLSSSGSSAAWDGLPVFSLLPAPASMRNSSLYELLQVGRAASSQPEWGHFSRLWHATGSLLTSKWSLTEVGEYVELLQMMKKALILVDFGVAPGKALVHQIFQNSTEAMESSDLSDLYSSLKLFFSSTSATDNTLDLERMFQEILPLYEGDGEGLFYSNPYGKENQDVLTMAAVIWNEIILNRTHFDAENAWEVIKMLALDAISLEDIENYLSTNEEVSSLFSDFFLTPETFENFAEHLLSLEKLLGAMAKVNTSDHYLLISSLSKLMQKLPPGRQENELDAFWHIAEGLQSLNWSNTDSLTAQSLLDMLQNLLNTLENDSSLPFSEELKQLLNFSSSIFELYDEDDSRGSNISMYLQAMQRGILTLKGLQKRYNMSELESLSLLLDSYSNYTQ</sequence>
<keyword evidence="1" id="KW-1185">Reference proteome</keyword>
<feature type="non-terminal residue" evidence="2">
    <location>
        <position position="1"/>
    </location>
</feature>
<dbReference type="Proteomes" id="UP000504602">
    <property type="component" value="Unplaced"/>
</dbReference>
<dbReference type="RefSeq" id="XP_014167183.2">
    <property type="nucleotide sequence ID" value="XM_014311708.2"/>
</dbReference>
<gene>
    <name evidence="2" type="primary">LOC106632198</name>
</gene>
<proteinExistence type="predicted"/>
<accession>A0A6I9ZB76</accession>